<evidence type="ECO:0000313" key="1">
    <source>
        <dbReference type="EMBL" id="GIH65070.1"/>
    </source>
</evidence>
<gene>
    <name evidence="1" type="ORF">Msi02_58870</name>
</gene>
<reference evidence="1 2" key="1">
    <citation type="submission" date="2021-01" db="EMBL/GenBank/DDBJ databases">
        <title>Whole genome shotgun sequence of Microbispora siamensis NBRC 104113.</title>
        <authorList>
            <person name="Komaki H."/>
            <person name="Tamura T."/>
        </authorList>
    </citation>
    <scope>NUCLEOTIDE SEQUENCE [LARGE SCALE GENOMIC DNA]</scope>
    <source>
        <strain evidence="1 2">NBRC 104113</strain>
    </source>
</reference>
<organism evidence="1 2">
    <name type="scientific">Microbispora siamensis</name>
    <dbReference type="NCBI Taxonomy" id="564413"/>
    <lineage>
        <taxon>Bacteria</taxon>
        <taxon>Bacillati</taxon>
        <taxon>Actinomycetota</taxon>
        <taxon>Actinomycetes</taxon>
        <taxon>Streptosporangiales</taxon>
        <taxon>Streptosporangiaceae</taxon>
        <taxon>Microbispora</taxon>
    </lineage>
</organism>
<comment type="caution">
    <text evidence="1">The sequence shown here is derived from an EMBL/GenBank/DDBJ whole genome shotgun (WGS) entry which is preliminary data.</text>
</comment>
<protein>
    <recommendedName>
        <fullName evidence="3">Integrase</fullName>
    </recommendedName>
</protein>
<sequence>MGRALFIYPNALHTPRGCVSMHAIPAGRDPRSSYSRHVTTRLLDFTRQGAPWPIRLWDVGSFLALEELYEAGVWVDRRVLSQSAVDWQRHALERLLGDDPALGSSVYRRELREVLQTTLTLASDGRRKLRHLIDIGRPGYLDRWSSCAAAQEPPRAERVARAVAAHLLDSGHSLAGVQRWLRGGHLNLSATDLIAEASALLARPPRQWRVVVPFRSLSRHEELAGWLPNWLTAEQTRPLMAGASAERHREVVGGLSYSVEARDAERAVEIVSDLVERLQARARFTAAGAVVPLGEAYIGGEDRSFPLLLPPRGAQVLSLAAERQLYVVGQDVQRFGEQARSTVDEALEIASALNQGPLAPAIAGGWAALESLLTEARDPDEREKVVAASRAAALVACSWPRAELTALSYRVREVPGDALPDKLAACASNRERSTLIAAELECRDGLPLVRSWRTGSDVASVFRMKALLADRRRVLERVRGYLEVSLRRLYRCRNIVLHGGSTGGVALPATLRVTAPLVGAALDRIAHSHLVAEVPPLALASRAETALRMVDDDLGPGLCDLID</sequence>
<keyword evidence="2" id="KW-1185">Reference proteome</keyword>
<evidence type="ECO:0008006" key="3">
    <source>
        <dbReference type="Google" id="ProtNLM"/>
    </source>
</evidence>
<name>A0ABQ4GUH6_9ACTN</name>
<evidence type="ECO:0000313" key="2">
    <source>
        <dbReference type="Proteomes" id="UP000660454"/>
    </source>
</evidence>
<proteinExistence type="predicted"/>
<dbReference type="Proteomes" id="UP000660454">
    <property type="component" value="Unassembled WGS sequence"/>
</dbReference>
<dbReference type="EMBL" id="BOOF01000036">
    <property type="protein sequence ID" value="GIH65070.1"/>
    <property type="molecule type" value="Genomic_DNA"/>
</dbReference>
<accession>A0ABQ4GUH6</accession>